<keyword evidence="4" id="KW-1003">Cell membrane</keyword>
<dbReference type="Pfam" id="PF02518">
    <property type="entry name" value="HATPase_c"/>
    <property type="match status" value="1"/>
</dbReference>
<reference evidence="12 13" key="1">
    <citation type="submission" date="2012-10" db="EMBL/GenBank/DDBJ databases">
        <title>Genome sequencing of Tanticharoenia sakaeratensis NBRC 103193.</title>
        <authorList>
            <person name="Azuma Y."/>
            <person name="Hadano H."/>
            <person name="Hirakawa H."/>
            <person name="Matsushita K."/>
        </authorList>
    </citation>
    <scope>NUCLEOTIDE SEQUENCE [LARGE SCALE GENOMIC DNA]</scope>
    <source>
        <strain evidence="12 13">NBRC 103193</strain>
    </source>
</reference>
<name>A0A0D6MGT2_9PROT</name>
<keyword evidence="8" id="KW-0418">Kinase</keyword>
<dbReference type="InterPro" id="IPR005467">
    <property type="entry name" value="His_kinase_dom"/>
</dbReference>
<evidence type="ECO:0000256" key="6">
    <source>
        <dbReference type="ARBA" id="ARBA00022679"/>
    </source>
</evidence>
<feature type="domain" description="Histidine kinase" evidence="10">
    <location>
        <begin position="232"/>
        <end position="431"/>
    </location>
</feature>
<dbReference type="PANTHER" id="PTHR44936:SF10">
    <property type="entry name" value="SENSOR PROTEIN RSTB"/>
    <property type="match status" value="1"/>
</dbReference>
<dbReference type="InterPro" id="IPR003660">
    <property type="entry name" value="HAMP_dom"/>
</dbReference>
<keyword evidence="7" id="KW-0547">Nucleotide-binding</keyword>
<evidence type="ECO:0000256" key="7">
    <source>
        <dbReference type="ARBA" id="ARBA00022741"/>
    </source>
</evidence>
<comment type="caution">
    <text evidence="12">The sequence shown here is derived from an EMBL/GenBank/DDBJ whole genome shotgun (WGS) entry which is preliminary data.</text>
</comment>
<dbReference type="SMART" id="SM00388">
    <property type="entry name" value="HisKA"/>
    <property type="match status" value="1"/>
</dbReference>
<dbReference type="GO" id="GO:0000155">
    <property type="term" value="F:phosphorelay sensor kinase activity"/>
    <property type="evidence" value="ECO:0007669"/>
    <property type="project" value="InterPro"/>
</dbReference>
<dbReference type="InterPro" id="IPR036890">
    <property type="entry name" value="HATPase_C_sf"/>
</dbReference>
<dbReference type="Gene3D" id="1.10.287.130">
    <property type="match status" value="1"/>
</dbReference>
<dbReference type="PANTHER" id="PTHR44936">
    <property type="entry name" value="SENSOR PROTEIN CREC"/>
    <property type="match status" value="1"/>
</dbReference>
<dbReference type="PRINTS" id="PR00344">
    <property type="entry name" value="BCTRLSENSOR"/>
</dbReference>
<dbReference type="SUPFAM" id="SSF55874">
    <property type="entry name" value="ATPase domain of HSP90 chaperone/DNA topoisomerase II/histidine kinase"/>
    <property type="match status" value="1"/>
</dbReference>
<keyword evidence="6" id="KW-0808">Transferase</keyword>
<dbReference type="InterPro" id="IPR036097">
    <property type="entry name" value="HisK_dim/P_sf"/>
</dbReference>
<dbReference type="GO" id="GO:0005524">
    <property type="term" value="F:ATP binding"/>
    <property type="evidence" value="ECO:0007669"/>
    <property type="project" value="UniProtKB-KW"/>
</dbReference>
<dbReference type="InterPro" id="IPR004358">
    <property type="entry name" value="Sig_transdc_His_kin-like_C"/>
</dbReference>
<keyword evidence="5" id="KW-0597">Phosphoprotein</keyword>
<evidence type="ECO:0000259" key="10">
    <source>
        <dbReference type="PROSITE" id="PS50109"/>
    </source>
</evidence>
<keyword evidence="13" id="KW-1185">Reference proteome</keyword>
<dbReference type="CDD" id="cd00075">
    <property type="entry name" value="HATPase"/>
    <property type="match status" value="1"/>
</dbReference>
<dbReference type="EMBL" id="BALE01000002">
    <property type="protein sequence ID" value="GAN52817.1"/>
    <property type="molecule type" value="Genomic_DNA"/>
</dbReference>
<dbReference type="Proteomes" id="UP000032679">
    <property type="component" value="Unassembled WGS sequence"/>
</dbReference>
<dbReference type="SMART" id="SM00304">
    <property type="entry name" value="HAMP"/>
    <property type="match status" value="1"/>
</dbReference>
<dbReference type="SMART" id="SM00387">
    <property type="entry name" value="HATPase_c"/>
    <property type="match status" value="1"/>
</dbReference>
<evidence type="ECO:0000313" key="13">
    <source>
        <dbReference type="Proteomes" id="UP000032679"/>
    </source>
</evidence>
<dbReference type="InterPro" id="IPR050980">
    <property type="entry name" value="2C_sensor_his_kinase"/>
</dbReference>
<evidence type="ECO:0000256" key="8">
    <source>
        <dbReference type="ARBA" id="ARBA00022777"/>
    </source>
</evidence>
<sequence>MSLVLLAAVLLVFLGSSVVYEEAESYIVDDARTSQLAEALMSDARVLAAAPVGQRPVLAVMLSTDDLALTWRAEGSAPRKVRLRQAAGLDELRLGMIHTENALGHARLVLGVPVASPSDVSGEIMLPDGSWLDFTAPSMVGRHHVTRGLASAAITAGAVSLAAAMLVRALSTPLRALSDLADGVASSPDDIGEQVHFSEQGPREVRGLARAINAMQARIHRLVEDRTEMLAAVSHDLRTPLQRLRLRAGFLNDPEAQAAIEADVAEMEAMVSGVLAYLAGDRDPEPLRQADLAAILATLVDERADRGCDVRYEGPDRCAMALRPLAMRRVFANLIDNALTYGGNAEVILTATPRGSQVSVTDDGPGIPDADLDRVTTPFFRLEGSRSRSTGGIGLGLAIVKRETERAGGTLELCRAEGRGLRAIVRLPYAADTAADDAASDRR</sequence>
<keyword evidence="4" id="KW-0472">Membrane</keyword>
<feature type="domain" description="HAMP" evidence="11">
    <location>
        <begin position="168"/>
        <end position="224"/>
    </location>
</feature>
<dbReference type="InterPro" id="IPR003661">
    <property type="entry name" value="HisK_dim/P_dom"/>
</dbReference>
<accession>A0A0D6MGT2</accession>
<evidence type="ECO:0000259" key="11">
    <source>
        <dbReference type="PROSITE" id="PS50885"/>
    </source>
</evidence>
<organism evidence="12 13">
    <name type="scientific">Tanticharoenia sakaeratensis NBRC 103193</name>
    <dbReference type="NCBI Taxonomy" id="1231623"/>
    <lineage>
        <taxon>Bacteria</taxon>
        <taxon>Pseudomonadati</taxon>
        <taxon>Pseudomonadota</taxon>
        <taxon>Alphaproteobacteria</taxon>
        <taxon>Acetobacterales</taxon>
        <taxon>Acetobacteraceae</taxon>
        <taxon>Tanticharoenia</taxon>
    </lineage>
</organism>
<dbReference type="EC" id="2.7.13.3" evidence="3"/>
<proteinExistence type="predicted"/>
<evidence type="ECO:0000256" key="9">
    <source>
        <dbReference type="ARBA" id="ARBA00022840"/>
    </source>
</evidence>
<dbReference type="Gene3D" id="3.30.565.10">
    <property type="entry name" value="Histidine kinase-like ATPase, C-terminal domain"/>
    <property type="match status" value="1"/>
</dbReference>
<dbReference type="GO" id="GO:0005886">
    <property type="term" value="C:plasma membrane"/>
    <property type="evidence" value="ECO:0007669"/>
    <property type="project" value="UniProtKB-SubCell"/>
</dbReference>
<comment type="catalytic activity">
    <reaction evidence="1">
        <text>ATP + protein L-histidine = ADP + protein N-phospho-L-histidine.</text>
        <dbReference type="EC" id="2.7.13.3"/>
    </reaction>
</comment>
<gene>
    <name evidence="12" type="ORF">Tasa_002_097</name>
</gene>
<evidence type="ECO:0000256" key="4">
    <source>
        <dbReference type="ARBA" id="ARBA00022475"/>
    </source>
</evidence>
<dbReference type="CDD" id="cd00082">
    <property type="entry name" value="HisKA"/>
    <property type="match status" value="1"/>
</dbReference>
<dbReference type="AlphaFoldDB" id="A0A0D6MGT2"/>
<evidence type="ECO:0000256" key="2">
    <source>
        <dbReference type="ARBA" id="ARBA00004651"/>
    </source>
</evidence>
<evidence type="ECO:0000313" key="12">
    <source>
        <dbReference type="EMBL" id="GAN52817.1"/>
    </source>
</evidence>
<dbReference type="RefSeq" id="WP_241767563.1">
    <property type="nucleotide sequence ID" value="NZ_BALE01000002.1"/>
</dbReference>
<keyword evidence="9" id="KW-0067">ATP-binding</keyword>
<dbReference type="PROSITE" id="PS50885">
    <property type="entry name" value="HAMP"/>
    <property type="match status" value="1"/>
</dbReference>
<dbReference type="PROSITE" id="PS50109">
    <property type="entry name" value="HIS_KIN"/>
    <property type="match status" value="1"/>
</dbReference>
<dbReference type="SUPFAM" id="SSF47384">
    <property type="entry name" value="Homodimeric domain of signal transducing histidine kinase"/>
    <property type="match status" value="1"/>
</dbReference>
<evidence type="ECO:0000256" key="1">
    <source>
        <dbReference type="ARBA" id="ARBA00000085"/>
    </source>
</evidence>
<dbReference type="STRING" id="1231623.Tasa_002_097"/>
<comment type="subcellular location">
    <subcellularLocation>
        <location evidence="2">Cell membrane</location>
        <topology evidence="2">Multi-pass membrane protein</topology>
    </subcellularLocation>
</comment>
<evidence type="ECO:0000256" key="5">
    <source>
        <dbReference type="ARBA" id="ARBA00022553"/>
    </source>
</evidence>
<protein>
    <recommendedName>
        <fullName evidence="3">histidine kinase</fullName>
        <ecNumber evidence="3">2.7.13.3</ecNumber>
    </recommendedName>
</protein>
<evidence type="ECO:0000256" key="3">
    <source>
        <dbReference type="ARBA" id="ARBA00012438"/>
    </source>
</evidence>
<dbReference type="InterPro" id="IPR003594">
    <property type="entry name" value="HATPase_dom"/>
</dbReference>